<dbReference type="EMBL" id="MCFC01000057">
    <property type="protein sequence ID" value="ORY25434.1"/>
    <property type="molecule type" value="Genomic_DNA"/>
</dbReference>
<gene>
    <name evidence="7" type="ORF">BCR39DRAFT_544078</name>
</gene>
<reference evidence="7 8" key="1">
    <citation type="submission" date="2016-07" db="EMBL/GenBank/DDBJ databases">
        <title>Pervasive Adenine N6-methylation of Active Genes in Fungi.</title>
        <authorList>
            <consortium name="DOE Joint Genome Institute"/>
            <person name="Mondo S.J."/>
            <person name="Dannebaum R.O."/>
            <person name="Kuo R.C."/>
            <person name="Labutti K."/>
            <person name="Haridas S."/>
            <person name="Kuo A."/>
            <person name="Salamov A."/>
            <person name="Ahrendt S.R."/>
            <person name="Lipzen A."/>
            <person name="Sullivan W."/>
            <person name="Andreopoulos W.B."/>
            <person name="Clum A."/>
            <person name="Lindquist E."/>
            <person name="Daum C."/>
            <person name="Ramamoorthy G.K."/>
            <person name="Gryganskyi A."/>
            <person name="Culley D."/>
            <person name="Magnuson J.K."/>
            <person name="James T.Y."/>
            <person name="O'Malley M.A."/>
            <person name="Stajich J.E."/>
            <person name="Spatafora J.W."/>
            <person name="Visel A."/>
            <person name="Grigoriev I.V."/>
        </authorList>
    </citation>
    <scope>NUCLEOTIDE SEQUENCE [LARGE SCALE GENOMIC DNA]</scope>
    <source>
        <strain evidence="7 8">68-887.2</strain>
    </source>
</reference>
<organism evidence="7 8">
    <name type="scientific">Naematelia encephala</name>
    <dbReference type="NCBI Taxonomy" id="71784"/>
    <lineage>
        <taxon>Eukaryota</taxon>
        <taxon>Fungi</taxon>
        <taxon>Dikarya</taxon>
        <taxon>Basidiomycota</taxon>
        <taxon>Agaricomycotina</taxon>
        <taxon>Tremellomycetes</taxon>
        <taxon>Tremellales</taxon>
        <taxon>Naemateliaceae</taxon>
        <taxon>Naematelia</taxon>
    </lineage>
</organism>
<evidence type="ECO:0000313" key="8">
    <source>
        <dbReference type="Proteomes" id="UP000193986"/>
    </source>
</evidence>
<evidence type="ECO:0000256" key="5">
    <source>
        <dbReference type="ARBA" id="ARBA00023004"/>
    </source>
</evidence>
<name>A0A1Y2ASJ6_9TREE</name>
<keyword evidence="5" id="KW-0408">Iron</keyword>
<dbReference type="PANTHER" id="PTHR30468:SF1">
    <property type="entry name" value="ALPHA-KETOGLUTARATE-DEPENDENT SULFONATE DIOXYGENASE"/>
    <property type="match status" value="1"/>
</dbReference>
<dbReference type="Pfam" id="PF02668">
    <property type="entry name" value="TauD"/>
    <property type="match status" value="1"/>
</dbReference>
<keyword evidence="4" id="KW-0560">Oxidoreductase</keyword>
<protein>
    <recommendedName>
        <fullName evidence="6">TauD/TfdA-like domain-containing protein</fullName>
    </recommendedName>
</protein>
<evidence type="ECO:0000313" key="7">
    <source>
        <dbReference type="EMBL" id="ORY25434.1"/>
    </source>
</evidence>
<dbReference type="GO" id="GO:0016706">
    <property type="term" value="F:2-oxoglutarate-dependent dioxygenase activity"/>
    <property type="evidence" value="ECO:0007669"/>
    <property type="project" value="TreeGrafter"/>
</dbReference>
<proteinExistence type="inferred from homology"/>
<comment type="similarity">
    <text evidence="1">Belongs to the TfdA dioxygenase family.</text>
</comment>
<evidence type="ECO:0000256" key="4">
    <source>
        <dbReference type="ARBA" id="ARBA00023002"/>
    </source>
</evidence>
<dbReference type="OrthoDB" id="10257314at2759"/>
<dbReference type="InterPro" id="IPR003819">
    <property type="entry name" value="TauD/TfdA-like"/>
</dbReference>
<dbReference type="Gene3D" id="3.60.130.10">
    <property type="entry name" value="Clavaminate synthase-like"/>
    <property type="match status" value="1"/>
</dbReference>
<dbReference type="GO" id="GO:0005737">
    <property type="term" value="C:cytoplasm"/>
    <property type="evidence" value="ECO:0007669"/>
    <property type="project" value="TreeGrafter"/>
</dbReference>
<accession>A0A1Y2ASJ6</accession>
<keyword evidence="8" id="KW-1185">Reference proteome</keyword>
<sequence length="359" mass="40470">MSTTTTVTESTPVASEPTVLRLNAYTEENPLKYPRYLPVWEKSQTAPALEEDKDYVDPGTRGTPDKRHLLIPGTTIKSLTPNFGSEIKGVQLSALTKEGLDDLALLTAERGVLVFRDQDFKNIPIEQQAETVRHFGRLHVHPTEAHPEGYPSFRVVYRDPGDNTVTKNLRYGNPNKVDTVTSTLFHVDHSAEIQPPGITFFWALETPESGGDTIFSSQIAAYEALSDDFKKRLEGLEVVHDNSAQINNSKRAGGPVRFEPVIVNHPLVRTHPVTGKKSIYIHGFSQRIVGWKKEESDYLLQFLHDVIVKSVDFQVRASYDDNTVVVWDNRISSHSAIVDWQTHERRHMIRCAAHADRPK</sequence>
<keyword evidence="2" id="KW-0479">Metal-binding</keyword>
<dbReference type="Proteomes" id="UP000193986">
    <property type="component" value="Unassembled WGS sequence"/>
</dbReference>
<evidence type="ECO:0000256" key="3">
    <source>
        <dbReference type="ARBA" id="ARBA00022964"/>
    </source>
</evidence>
<evidence type="ECO:0000256" key="1">
    <source>
        <dbReference type="ARBA" id="ARBA00005896"/>
    </source>
</evidence>
<dbReference type="STRING" id="71784.A0A1Y2ASJ6"/>
<dbReference type="AlphaFoldDB" id="A0A1Y2ASJ6"/>
<dbReference type="SUPFAM" id="SSF51197">
    <property type="entry name" value="Clavaminate synthase-like"/>
    <property type="match status" value="1"/>
</dbReference>
<dbReference type="InterPro" id="IPR042098">
    <property type="entry name" value="TauD-like_sf"/>
</dbReference>
<keyword evidence="3" id="KW-0223">Dioxygenase</keyword>
<dbReference type="FunFam" id="3.60.130.10:FF:000003">
    <property type="entry name" value="Alpha-ketoglutarate-dependent taurine dioxygenase"/>
    <property type="match status" value="1"/>
</dbReference>
<evidence type="ECO:0000259" key="6">
    <source>
        <dbReference type="Pfam" id="PF02668"/>
    </source>
</evidence>
<evidence type="ECO:0000256" key="2">
    <source>
        <dbReference type="ARBA" id="ARBA00022723"/>
    </source>
</evidence>
<dbReference type="PANTHER" id="PTHR30468">
    <property type="entry name" value="ALPHA-KETOGLUTARATE-DEPENDENT SULFONATE DIOXYGENASE"/>
    <property type="match status" value="1"/>
</dbReference>
<comment type="caution">
    <text evidence="7">The sequence shown here is derived from an EMBL/GenBank/DDBJ whole genome shotgun (WGS) entry which is preliminary data.</text>
</comment>
<feature type="domain" description="TauD/TfdA-like" evidence="6">
    <location>
        <begin position="76"/>
        <end position="351"/>
    </location>
</feature>
<dbReference type="GO" id="GO:0046872">
    <property type="term" value="F:metal ion binding"/>
    <property type="evidence" value="ECO:0007669"/>
    <property type="project" value="UniProtKB-KW"/>
</dbReference>
<dbReference type="InterPro" id="IPR051323">
    <property type="entry name" value="AtsK-like"/>
</dbReference>
<dbReference type="InParanoid" id="A0A1Y2ASJ6"/>